<comment type="caution">
    <text evidence="6">The sequence shown here is derived from an EMBL/GenBank/DDBJ whole genome shotgun (WGS) entry which is preliminary data.</text>
</comment>
<dbReference type="SUPFAM" id="SSF52768">
    <property type="entry name" value="Arginase/deacetylase"/>
    <property type="match status" value="1"/>
</dbReference>
<dbReference type="InterPro" id="IPR006035">
    <property type="entry name" value="Ureohydrolase"/>
</dbReference>
<evidence type="ECO:0000256" key="1">
    <source>
        <dbReference type="ARBA" id="ARBA00022723"/>
    </source>
</evidence>
<dbReference type="GO" id="GO:0008783">
    <property type="term" value="F:agmatinase activity"/>
    <property type="evidence" value="ECO:0007669"/>
    <property type="project" value="TreeGrafter"/>
</dbReference>
<dbReference type="GO" id="GO:0046872">
    <property type="term" value="F:metal ion binding"/>
    <property type="evidence" value="ECO:0007669"/>
    <property type="project" value="UniProtKB-KW"/>
</dbReference>
<dbReference type="Proteomes" id="UP000248745">
    <property type="component" value="Unassembled WGS sequence"/>
</dbReference>
<evidence type="ECO:0000313" key="7">
    <source>
        <dbReference type="Proteomes" id="UP000248745"/>
    </source>
</evidence>
<dbReference type="PROSITE" id="PS51409">
    <property type="entry name" value="ARGINASE_2"/>
    <property type="match status" value="1"/>
</dbReference>
<evidence type="ECO:0000256" key="3">
    <source>
        <dbReference type="ARBA" id="ARBA00022808"/>
    </source>
</evidence>
<name>A0A2W2AFZ1_9BACT</name>
<keyword evidence="4" id="KW-0464">Manganese</keyword>
<evidence type="ECO:0000313" key="6">
    <source>
        <dbReference type="EMBL" id="PZF71150.1"/>
    </source>
</evidence>
<reference evidence="6 7" key="1">
    <citation type="submission" date="2018-06" db="EMBL/GenBank/DDBJ databases">
        <title>Mucibacter soli gen. nov., sp. nov., a new member of the family Chitinophagaceae producing mucin.</title>
        <authorList>
            <person name="Kim M.-K."/>
            <person name="Park S."/>
            <person name="Kim T.-S."/>
            <person name="Joung Y."/>
            <person name="Han J.-H."/>
            <person name="Kim S.B."/>
        </authorList>
    </citation>
    <scope>NUCLEOTIDE SEQUENCE [LARGE SCALE GENOMIC DNA]</scope>
    <source>
        <strain evidence="6 7">R1-15</strain>
    </source>
</reference>
<dbReference type="InterPro" id="IPR023696">
    <property type="entry name" value="Ureohydrolase_dom_sf"/>
</dbReference>
<sequence>MGKLVIATQEKIDDLISKRAGETKFGERIQLANVQNWEESIRDSNAKYVLVGIPEDIGVRANLGVGGAHTGWEAALKAILNVQNTNELNGENVLLLGWFDFANWLSAAERMDVAKLRVIVENIDELVYPVIQKIVAAGKIPIAIGGGHNNAYALLKGSSLALGQSVNAINLDAHSDYRVQEGRHSGNGFRYAKAEGYLEKYAMVGLHQNYNSEAVLGEIKQSPDLHYSFYEDIFLREQQTYTEALIEGFEFVKGKPAGIELDLDCIENVLSSAITPCGISTLQARQYIFRSKNYNPVYLHIPEGATLLRDGRSVSSTGKLIAYLVTDFIRL</sequence>
<dbReference type="OrthoDB" id="9788689at2"/>
<dbReference type="AlphaFoldDB" id="A0A2W2AFZ1"/>
<dbReference type="PANTHER" id="PTHR11358:SF35">
    <property type="entry name" value="FORMIMIDOYLGLUTAMASE"/>
    <property type="match status" value="1"/>
</dbReference>
<comment type="similarity">
    <text evidence="5">Belongs to the arginase family.</text>
</comment>
<organism evidence="6 7">
    <name type="scientific">Taibaiella soli</name>
    <dbReference type="NCBI Taxonomy" id="1649169"/>
    <lineage>
        <taxon>Bacteria</taxon>
        <taxon>Pseudomonadati</taxon>
        <taxon>Bacteroidota</taxon>
        <taxon>Chitinophagia</taxon>
        <taxon>Chitinophagales</taxon>
        <taxon>Chitinophagaceae</taxon>
        <taxon>Taibaiella</taxon>
    </lineage>
</organism>
<keyword evidence="3" id="KW-0369">Histidine metabolism</keyword>
<keyword evidence="7" id="KW-1185">Reference proteome</keyword>
<dbReference type="Pfam" id="PF00491">
    <property type="entry name" value="Arginase"/>
    <property type="match status" value="1"/>
</dbReference>
<dbReference type="EMBL" id="QKTW01000026">
    <property type="protein sequence ID" value="PZF71150.1"/>
    <property type="molecule type" value="Genomic_DNA"/>
</dbReference>
<dbReference type="RefSeq" id="WP_111000618.1">
    <property type="nucleotide sequence ID" value="NZ_QKTW01000026.1"/>
</dbReference>
<evidence type="ECO:0000256" key="5">
    <source>
        <dbReference type="PROSITE-ProRule" id="PRU00742"/>
    </source>
</evidence>
<dbReference type="GO" id="GO:0033389">
    <property type="term" value="P:putrescine biosynthetic process from arginine, via agmatine"/>
    <property type="evidence" value="ECO:0007669"/>
    <property type="project" value="TreeGrafter"/>
</dbReference>
<dbReference type="Gene3D" id="3.40.800.10">
    <property type="entry name" value="Ureohydrolase domain"/>
    <property type="match status" value="1"/>
</dbReference>
<dbReference type="PANTHER" id="PTHR11358">
    <property type="entry name" value="ARGINASE/AGMATINASE"/>
    <property type="match status" value="1"/>
</dbReference>
<keyword evidence="2" id="KW-0378">Hydrolase</keyword>
<evidence type="ECO:0000256" key="2">
    <source>
        <dbReference type="ARBA" id="ARBA00022801"/>
    </source>
</evidence>
<keyword evidence="1" id="KW-0479">Metal-binding</keyword>
<dbReference type="GO" id="GO:0006547">
    <property type="term" value="P:L-histidine metabolic process"/>
    <property type="evidence" value="ECO:0007669"/>
    <property type="project" value="UniProtKB-KW"/>
</dbReference>
<evidence type="ECO:0000256" key="4">
    <source>
        <dbReference type="ARBA" id="ARBA00023211"/>
    </source>
</evidence>
<dbReference type="CDD" id="cd09988">
    <property type="entry name" value="Formimidoylglutamase"/>
    <property type="match status" value="1"/>
</dbReference>
<accession>A0A2W2AFZ1</accession>
<proteinExistence type="inferred from homology"/>
<gene>
    <name evidence="6" type="ORF">DN068_19430</name>
</gene>
<protein>
    <submittedName>
        <fullName evidence="6">Arginase</fullName>
    </submittedName>
</protein>